<evidence type="ECO:0000313" key="3">
    <source>
        <dbReference type="Proteomes" id="UP000061546"/>
    </source>
</evidence>
<accession>A0A0K2LC85</accession>
<dbReference type="PRINTS" id="PR00069">
    <property type="entry name" value="ALDKETRDTASE"/>
</dbReference>
<dbReference type="GO" id="GO:0016491">
    <property type="term" value="F:oxidoreductase activity"/>
    <property type="evidence" value="ECO:0007669"/>
    <property type="project" value="InterPro"/>
</dbReference>
<dbReference type="InterPro" id="IPR020471">
    <property type="entry name" value="AKR"/>
</dbReference>
<dbReference type="Gene3D" id="3.20.20.100">
    <property type="entry name" value="NADP-dependent oxidoreductase domain"/>
    <property type="match status" value="1"/>
</dbReference>
<dbReference type="SUPFAM" id="SSF51430">
    <property type="entry name" value="NAD(P)-linked oxidoreductase"/>
    <property type="match status" value="1"/>
</dbReference>
<dbReference type="Pfam" id="PF00248">
    <property type="entry name" value="Aldo_ket_red"/>
    <property type="match status" value="1"/>
</dbReference>
<dbReference type="PANTHER" id="PTHR43638:SF3">
    <property type="entry name" value="ALDEHYDE REDUCTASE"/>
    <property type="match status" value="1"/>
</dbReference>
<organism evidence="2 3">
    <name type="scientific">Companilactobacillus heilongjiangensis</name>
    <dbReference type="NCBI Taxonomy" id="1074467"/>
    <lineage>
        <taxon>Bacteria</taxon>
        <taxon>Bacillati</taxon>
        <taxon>Bacillota</taxon>
        <taxon>Bacilli</taxon>
        <taxon>Lactobacillales</taxon>
        <taxon>Lactobacillaceae</taxon>
        <taxon>Companilactobacillus</taxon>
    </lineage>
</organism>
<dbReference type="STRING" id="1074467.JP39_05135"/>
<keyword evidence="3" id="KW-1185">Reference proteome</keyword>
<gene>
    <name evidence="2" type="ORF">JP39_05135</name>
</gene>
<dbReference type="RefSeq" id="WP_048698656.1">
    <property type="nucleotide sequence ID" value="NZ_BJDV01000011.1"/>
</dbReference>
<protein>
    <submittedName>
        <fullName evidence="2">Aldo/keto reductase</fullName>
    </submittedName>
</protein>
<dbReference type="OrthoDB" id="9773828at2"/>
<dbReference type="EMBL" id="CP012559">
    <property type="protein sequence ID" value="ALB28793.1"/>
    <property type="molecule type" value="Genomic_DNA"/>
</dbReference>
<sequence>MKSITFNHQNTSAIGIGTWHIGEGNNMMTESEMAAMRYGLDHGINVIDTAEMYGEGKSETLIGNVLKDYHRNDIQLISKFYPYHATPKLIEESLKASLKRLQTDYLDLYLLHWRGKTPLSETVIGLERMVKAGLIRNWGVSNFDRSDLEELFSVPDGENCRINEDLYNIGSRGIEYSVLPWQKKNHVSFIGYSPFGSDGGEFLKIKPVLTEMAQQKGVSVHQLLLAWVLRNHDLLSIPKTSSVEHMQSNLEAIDISFTKDELELLDKYYPAPKNEGRLEMI</sequence>
<dbReference type="InterPro" id="IPR023210">
    <property type="entry name" value="NADP_OxRdtase_dom"/>
</dbReference>
<dbReference type="Proteomes" id="UP000061546">
    <property type="component" value="Chromosome"/>
</dbReference>
<feature type="domain" description="NADP-dependent oxidoreductase" evidence="1">
    <location>
        <begin position="13"/>
        <end position="268"/>
    </location>
</feature>
<dbReference type="InterPro" id="IPR036812">
    <property type="entry name" value="NAD(P)_OxRdtase_dom_sf"/>
</dbReference>
<dbReference type="PANTHER" id="PTHR43638">
    <property type="entry name" value="OXIDOREDUCTASE, ALDO/KETO REDUCTASE FAMILY PROTEIN"/>
    <property type="match status" value="1"/>
</dbReference>
<reference evidence="2 3" key="1">
    <citation type="submission" date="2015-08" db="EMBL/GenBank/DDBJ databases">
        <title>Genomic sequence of Lactobacillus heilongjiangensis DSM 28069, isolated from Chinese traditional pickle.</title>
        <authorList>
            <person name="Jiang X."/>
            <person name="Zheng B."/>
            <person name="Cheng H."/>
        </authorList>
    </citation>
    <scope>NUCLEOTIDE SEQUENCE [LARGE SCALE GENOMIC DNA]</scope>
    <source>
        <strain evidence="2 3">DSM 28069</strain>
    </source>
</reference>
<name>A0A0K2LC85_9LACO</name>
<evidence type="ECO:0000313" key="2">
    <source>
        <dbReference type="EMBL" id="ALB28793.1"/>
    </source>
</evidence>
<proteinExistence type="predicted"/>
<dbReference type="KEGG" id="lhi:JP39_05135"/>
<evidence type="ECO:0000259" key="1">
    <source>
        <dbReference type="Pfam" id="PF00248"/>
    </source>
</evidence>
<dbReference type="AlphaFoldDB" id="A0A0K2LC85"/>